<protein>
    <recommendedName>
        <fullName evidence="2">Putative 4-hydroxy-4-methyl-2-oxoglutarate aldolase</fullName>
    </recommendedName>
    <alternativeName>
        <fullName evidence="3">Regulator of ribonuclease activity homolog</fullName>
    </alternativeName>
    <alternativeName>
        <fullName evidence="4">RraA-like protein</fullName>
    </alternativeName>
</protein>
<feature type="binding site" evidence="5">
    <location>
        <position position="123"/>
    </location>
    <ligand>
        <name>substrate</name>
    </ligand>
</feature>
<dbReference type="CDD" id="cd16841">
    <property type="entry name" value="RraA_family"/>
    <property type="match status" value="1"/>
</dbReference>
<dbReference type="Pfam" id="PF03737">
    <property type="entry name" value="RraA-like"/>
    <property type="match status" value="1"/>
</dbReference>
<dbReference type="GO" id="GO:0046872">
    <property type="term" value="F:metal ion binding"/>
    <property type="evidence" value="ECO:0007669"/>
    <property type="project" value="UniProtKB-KW"/>
</dbReference>
<evidence type="ECO:0000313" key="6">
    <source>
        <dbReference type="EMBL" id="SDF76626.1"/>
    </source>
</evidence>
<name>A0A8G2BKA7_9PROT</name>
<evidence type="ECO:0000256" key="2">
    <source>
        <dbReference type="ARBA" id="ARBA00016549"/>
    </source>
</evidence>
<reference evidence="6 7" key="1">
    <citation type="submission" date="2016-10" db="EMBL/GenBank/DDBJ databases">
        <authorList>
            <person name="Varghese N."/>
            <person name="Submissions S."/>
        </authorList>
    </citation>
    <scope>NUCLEOTIDE SEQUENCE [LARGE SCALE GENOMIC DNA]</scope>
    <source>
        <strain evidence="6 7">DSM 18839</strain>
    </source>
</reference>
<dbReference type="EMBL" id="FNBW01000006">
    <property type="protein sequence ID" value="SDF76626.1"/>
    <property type="molecule type" value="Genomic_DNA"/>
</dbReference>
<dbReference type="RefSeq" id="WP_175474192.1">
    <property type="nucleotide sequence ID" value="NZ_FNBW01000006.1"/>
</dbReference>
<comment type="caution">
    <text evidence="6">The sequence shown here is derived from an EMBL/GenBank/DDBJ whole genome shotgun (WGS) entry which is preliminary data.</text>
</comment>
<evidence type="ECO:0000256" key="3">
    <source>
        <dbReference type="ARBA" id="ARBA00029596"/>
    </source>
</evidence>
<dbReference type="Proteomes" id="UP000198615">
    <property type="component" value="Unassembled WGS sequence"/>
</dbReference>
<comment type="cofactor">
    <cofactor evidence="1">
        <name>a divalent metal cation</name>
        <dbReference type="ChEBI" id="CHEBI:60240"/>
    </cofactor>
</comment>
<keyword evidence="7" id="KW-1185">Reference proteome</keyword>
<accession>A0A8G2BKA7</accession>
<feature type="binding site" evidence="5">
    <location>
        <position position="124"/>
    </location>
    <ligand>
        <name>Mg(2+)</name>
        <dbReference type="ChEBI" id="CHEBI:18420"/>
    </ligand>
</feature>
<evidence type="ECO:0000313" key="7">
    <source>
        <dbReference type="Proteomes" id="UP000198615"/>
    </source>
</evidence>
<dbReference type="InterPro" id="IPR036704">
    <property type="entry name" value="RraA/RraA-like_sf"/>
</dbReference>
<organism evidence="6 7">
    <name type="scientific">Thalassobaculum litoreum DSM 18839</name>
    <dbReference type="NCBI Taxonomy" id="1123362"/>
    <lineage>
        <taxon>Bacteria</taxon>
        <taxon>Pseudomonadati</taxon>
        <taxon>Pseudomonadota</taxon>
        <taxon>Alphaproteobacteria</taxon>
        <taxon>Rhodospirillales</taxon>
        <taxon>Thalassobaculaceae</taxon>
        <taxon>Thalassobaculum</taxon>
    </lineage>
</organism>
<evidence type="ECO:0000256" key="5">
    <source>
        <dbReference type="PIRSR" id="PIRSR605493-1"/>
    </source>
</evidence>
<evidence type="ECO:0000256" key="1">
    <source>
        <dbReference type="ARBA" id="ARBA00001968"/>
    </source>
</evidence>
<dbReference type="InterPro" id="IPR005493">
    <property type="entry name" value="RraA/RraA-like"/>
</dbReference>
<comment type="cofactor">
    <cofactor evidence="5">
        <name>Mg(2+)</name>
        <dbReference type="ChEBI" id="CHEBI:18420"/>
    </cofactor>
</comment>
<keyword evidence="5" id="KW-0460">Magnesium</keyword>
<feature type="binding site" evidence="5">
    <location>
        <begin position="101"/>
        <end position="104"/>
    </location>
    <ligand>
        <name>substrate</name>
    </ligand>
</feature>
<proteinExistence type="predicted"/>
<keyword evidence="5" id="KW-0479">Metal-binding</keyword>
<dbReference type="SUPFAM" id="SSF89562">
    <property type="entry name" value="RraA-like"/>
    <property type="match status" value="1"/>
</dbReference>
<gene>
    <name evidence="6" type="ORF">SAMN05660686_02267</name>
</gene>
<dbReference type="PANTHER" id="PTHR33254">
    <property type="entry name" value="4-HYDROXY-4-METHYL-2-OXOGLUTARATE ALDOLASE 3-RELATED"/>
    <property type="match status" value="1"/>
</dbReference>
<dbReference type="PANTHER" id="PTHR33254:SF4">
    <property type="entry name" value="4-HYDROXY-4-METHYL-2-OXOGLUTARATE ALDOLASE 3-RELATED"/>
    <property type="match status" value="1"/>
</dbReference>
<evidence type="ECO:0000256" key="4">
    <source>
        <dbReference type="ARBA" id="ARBA00030169"/>
    </source>
</evidence>
<dbReference type="Gene3D" id="3.50.30.40">
    <property type="entry name" value="Ribonuclease E inhibitor RraA/RraA-like"/>
    <property type="match status" value="1"/>
</dbReference>
<dbReference type="AlphaFoldDB" id="A0A8G2BKA7"/>
<sequence>MLEDPPILTVRRKFPRPSEAQLRRFRGVYTAQVVDAMEGRGGMTPDIKPQIPPAVSIAAPVLTAFAHPADNLALAACLDVLQKGDVIVCAADGYRQTALTGDLLCGMLRNAGAIGVVTDGAIRDQDGVEGMGLPVWHGGVTPNSPARVGPGTVGLDILCGGVAVSSGDLVVADRDGVVIVPHDRIDDVADRLDQVRAGEAAMEAKVRAGLARPDWLDNVFGTPKVREVD</sequence>